<dbReference type="RefSeq" id="WP_033118873.1">
    <property type="nucleotide sequence ID" value="NZ_CALICV010000130.1"/>
</dbReference>
<dbReference type="EMBL" id="CP011307">
    <property type="protein sequence ID" value="ALP92899.1"/>
    <property type="molecule type" value="Genomic_DNA"/>
</dbReference>
<dbReference type="EMBL" id="QEKK01000001">
    <property type="protein sequence ID" value="PVY59563.1"/>
    <property type="molecule type" value="Genomic_DNA"/>
</dbReference>
<dbReference type="AlphaFoldDB" id="A0A0S2W0L3"/>
<dbReference type="Proteomes" id="UP000064844">
    <property type="component" value="Chromosome"/>
</dbReference>
<dbReference type="Proteomes" id="UP000245778">
    <property type="component" value="Unassembled WGS sequence"/>
</dbReference>
<proteinExistence type="predicted"/>
<reference evidence="3 5" key="3">
    <citation type="submission" date="2018-04" db="EMBL/GenBank/DDBJ databases">
        <title>Genomic Encyclopedia of Type Strains, Phase IV (KMG-IV): sequencing the most valuable type-strain genomes for metagenomic binning, comparative biology and taxonomic classification.</title>
        <authorList>
            <person name="Goeker M."/>
        </authorList>
    </citation>
    <scope>NUCLEOTIDE SEQUENCE [LARGE SCALE GENOMIC DNA]</scope>
    <source>
        <strain evidence="3 5">DSM 26588</strain>
    </source>
</reference>
<reference evidence="2 4" key="1">
    <citation type="journal article" date="2015" name="Nat. Commun.">
        <title>Production of butyrate from lysine and the Amadori product fructoselysine by a human gut commensal.</title>
        <authorList>
            <person name="Bui T.P."/>
            <person name="Ritari J."/>
            <person name="Boeren S."/>
            <person name="de Waard P."/>
            <person name="Plugge C.M."/>
            <person name="de Vos W.M."/>
        </authorList>
    </citation>
    <scope>NUCLEOTIDE SEQUENCE [LARGE SCALE GENOMIC DNA]</scope>
    <source>
        <strain evidence="2 4">AF211</strain>
    </source>
</reference>
<dbReference type="GeneID" id="93228182"/>
<evidence type="ECO:0000259" key="1">
    <source>
        <dbReference type="Pfam" id="PF20037"/>
    </source>
</evidence>
<dbReference type="InterPro" id="IPR045515">
    <property type="entry name" value="DUF6440"/>
</dbReference>
<evidence type="ECO:0000313" key="4">
    <source>
        <dbReference type="Proteomes" id="UP000064844"/>
    </source>
</evidence>
<dbReference type="OrthoDB" id="9135364at2"/>
<dbReference type="Pfam" id="PF20037">
    <property type="entry name" value="DUF6440"/>
    <property type="match status" value="1"/>
</dbReference>
<keyword evidence="4" id="KW-1185">Reference proteome</keyword>
<feature type="domain" description="DUF6440" evidence="1">
    <location>
        <begin position="9"/>
        <end position="60"/>
    </location>
</feature>
<organism evidence="2 4">
    <name type="scientific">Intestinimonas butyriciproducens</name>
    <dbReference type="NCBI Taxonomy" id="1297617"/>
    <lineage>
        <taxon>Bacteria</taxon>
        <taxon>Bacillati</taxon>
        <taxon>Bacillota</taxon>
        <taxon>Clostridia</taxon>
        <taxon>Eubacteriales</taxon>
        <taxon>Intestinimonas</taxon>
    </lineage>
</organism>
<evidence type="ECO:0000313" key="5">
    <source>
        <dbReference type="Proteomes" id="UP000245778"/>
    </source>
</evidence>
<protein>
    <recommendedName>
        <fullName evidence="1">DUF6440 domain-containing protein</fullName>
    </recommendedName>
</protein>
<gene>
    <name evidence="3" type="ORF">C7373_10176</name>
    <name evidence="2" type="ORF">IB211_00504</name>
</gene>
<dbReference type="KEGG" id="ibu:IB211_00504"/>
<dbReference type="STRING" id="1297617.IB211_00504"/>
<name>A0A0S2W0L3_9FIRM</name>
<accession>A0A0S2W0L3</accession>
<sequence>MFGEKKENRFVKLSIEGVKDVACMQVVVDTWTGIQYLFAESFGNAGGLTALLDEDGKPLICEEYRRKKE</sequence>
<reference evidence="4" key="2">
    <citation type="submission" date="2015-04" db="EMBL/GenBank/DDBJ databases">
        <title>A butyrogenic pathway from the amino acid lysine in a human gut commensal.</title>
        <authorList>
            <person name="de Vos W.M."/>
            <person name="Bui N.T.P."/>
            <person name="Plugge C.M."/>
            <person name="Ritari J."/>
        </authorList>
    </citation>
    <scope>NUCLEOTIDE SEQUENCE [LARGE SCALE GENOMIC DNA]</scope>
    <source>
        <strain evidence="4">AF211</strain>
    </source>
</reference>
<evidence type="ECO:0000313" key="2">
    <source>
        <dbReference type="EMBL" id="ALP92899.1"/>
    </source>
</evidence>
<evidence type="ECO:0000313" key="3">
    <source>
        <dbReference type="EMBL" id="PVY59563.1"/>
    </source>
</evidence>